<evidence type="ECO:0000259" key="2">
    <source>
        <dbReference type="Pfam" id="PF18932"/>
    </source>
</evidence>
<dbReference type="EMBL" id="CP059732">
    <property type="protein sequence ID" value="QMW02478.1"/>
    <property type="molecule type" value="Genomic_DNA"/>
</dbReference>
<feature type="region of interest" description="Disordered" evidence="1">
    <location>
        <begin position="1"/>
        <end position="29"/>
    </location>
</feature>
<organism evidence="3 4">
    <name type="scientific">Spirosoma foliorum</name>
    <dbReference type="NCBI Taxonomy" id="2710596"/>
    <lineage>
        <taxon>Bacteria</taxon>
        <taxon>Pseudomonadati</taxon>
        <taxon>Bacteroidota</taxon>
        <taxon>Cytophagia</taxon>
        <taxon>Cytophagales</taxon>
        <taxon>Cytophagaceae</taxon>
        <taxon>Spirosoma</taxon>
    </lineage>
</organism>
<dbReference type="AlphaFoldDB" id="A0A7G5GUD6"/>
<evidence type="ECO:0000313" key="3">
    <source>
        <dbReference type="EMBL" id="QMW02478.1"/>
    </source>
</evidence>
<dbReference type="RefSeq" id="WP_182459784.1">
    <property type="nucleotide sequence ID" value="NZ_CP059732.1"/>
</dbReference>
<dbReference type="Proteomes" id="UP000515369">
    <property type="component" value="Chromosome"/>
</dbReference>
<protein>
    <recommendedName>
        <fullName evidence="2">DUF5681 domain-containing protein</fullName>
    </recommendedName>
</protein>
<sequence>MDRKGRNGGILHSYEKGQSGNPKGRPPKNRNLISQILQELGNDWEDLEITIIGRSEGNRPFFYQSLYSTQGEQTFNAVIAAQLMVRCMAGDIDAIKIVLDRTEGRVRPPMKLDSGESSKPIIVIEHSPSTDLPLSQ</sequence>
<reference evidence="3 4" key="1">
    <citation type="submission" date="2020-07" db="EMBL/GenBank/DDBJ databases">
        <title>Spirosoma foliorum sp. nov., isolated from the leaves on the Nejang mountain Korea, Republic of.</title>
        <authorList>
            <person name="Ho H."/>
            <person name="Lee Y.-J."/>
            <person name="Nurcahyanto D.-A."/>
            <person name="Kim S.-G."/>
        </authorList>
    </citation>
    <scope>NUCLEOTIDE SEQUENCE [LARGE SCALE GENOMIC DNA]</scope>
    <source>
        <strain evidence="3 4">PL0136</strain>
    </source>
</reference>
<accession>A0A7G5GUD6</accession>
<evidence type="ECO:0000313" key="4">
    <source>
        <dbReference type="Proteomes" id="UP000515369"/>
    </source>
</evidence>
<dbReference type="Pfam" id="PF18932">
    <property type="entry name" value="DUF5681"/>
    <property type="match status" value="1"/>
</dbReference>
<evidence type="ECO:0000256" key="1">
    <source>
        <dbReference type="SAM" id="MobiDB-lite"/>
    </source>
</evidence>
<name>A0A7G5GUD6_9BACT</name>
<keyword evidence="4" id="KW-1185">Reference proteome</keyword>
<dbReference type="InterPro" id="IPR043736">
    <property type="entry name" value="DUF5681"/>
</dbReference>
<feature type="domain" description="DUF5681" evidence="2">
    <location>
        <begin position="12"/>
        <end position="105"/>
    </location>
</feature>
<gene>
    <name evidence="3" type="ORF">H3H32_31980</name>
</gene>
<proteinExistence type="predicted"/>
<dbReference type="KEGG" id="sfol:H3H32_31980"/>